<organism evidence="1">
    <name type="scientific">Rhizophagus irregularis (strain DAOM 181602 / DAOM 197198 / MUCL 43194)</name>
    <name type="common">Arbuscular mycorrhizal fungus</name>
    <name type="synonym">Glomus intraradices</name>
    <dbReference type="NCBI Taxonomy" id="747089"/>
    <lineage>
        <taxon>Eukaryota</taxon>
        <taxon>Fungi</taxon>
        <taxon>Fungi incertae sedis</taxon>
        <taxon>Mucoromycota</taxon>
        <taxon>Glomeromycotina</taxon>
        <taxon>Glomeromycetes</taxon>
        <taxon>Glomerales</taxon>
        <taxon>Glomeraceae</taxon>
        <taxon>Rhizophagus</taxon>
    </lineage>
</organism>
<accession>U9TUM3</accession>
<evidence type="ECO:0000313" key="1">
    <source>
        <dbReference type="EMBL" id="ESA07056.1"/>
    </source>
</evidence>
<protein>
    <submittedName>
        <fullName evidence="1">Uncharacterized protein</fullName>
    </submittedName>
</protein>
<dbReference type="EMBL" id="KI290790">
    <property type="protein sequence ID" value="ESA07056.1"/>
    <property type="molecule type" value="Genomic_DNA"/>
</dbReference>
<proteinExistence type="predicted"/>
<gene>
    <name evidence="1" type="ORF">GLOINDRAFT_33357</name>
</gene>
<dbReference type="AlphaFoldDB" id="U9TUM3"/>
<reference evidence="1" key="1">
    <citation type="submission" date="2013-07" db="EMBL/GenBank/DDBJ databases">
        <title>The genome of an arbuscular mycorrhizal fungus provides insights into the evolution of the oldest plant symbiosis.</title>
        <authorList>
            <consortium name="DOE Joint Genome Institute"/>
            <person name="Tisserant E."/>
            <person name="Malbreil M."/>
            <person name="Kuo A."/>
            <person name="Kohler A."/>
            <person name="Symeonidi A."/>
            <person name="Balestrini R."/>
            <person name="Charron P."/>
            <person name="Duensing N."/>
            <person name="Frei-dit-Frey N."/>
            <person name="Gianinazzi-Pearson V."/>
            <person name="Gilbert B."/>
            <person name="Handa Y."/>
            <person name="Hijri M."/>
            <person name="Kaul R."/>
            <person name="Kawaguchi M."/>
            <person name="Krajinski F."/>
            <person name="Lammers P."/>
            <person name="Lapierre D."/>
            <person name="Masclaux F.G."/>
            <person name="Murat C."/>
            <person name="Morin E."/>
            <person name="Ndikumana S."/>
            <person name="Pagni M."/>
            <person name="Petitpierre D."/>
            <person name="Requena N."/>
            <person name="Rosikiewicz P."/>
            <person name="Riley R."/>
            <person name="Saito K."/>
            <person name="San Clemente H."/>
            <person name="Shapiro H."/>
            <person name="van Tuinen D."/>
            <person name="Becard G."/>
            <person name="Bonfante P."/>
            <person name="Paszkowski U."/>
            <person name="Shachar-Hill Y."/>
            <person name="Young J.P."/>
            <person name="Sanders I.R."/>
            <person name="Henrissat B."/>
            <person name="Rensing S.A."/>
            <person name="Grigoriev I.V."/>
            <person name="Corradi N."/>
            <person name="Roux C."/>
            <person name="Martin F."/>
        </authorList>
    </citation>
    <scope>NUCLEOTIDE SEQUENCE</scope>
    <source>
        <strain evidence="1">DAOM 197198</strain>
    </source>
</reference>
<sequence length="72" mass="8369">MFSQLWTVVLKKDIFFYPDEYGIAIELASNSIWCWLTKAVHGTRQKLPSSSLIMKTLFYYMNSSDGELDLII</sequence>
<dbReference type="HOGENOM" id="CLU_2723479_0_0_1"/>
<name>U9TUM3_RHIID</name>